<dbReference type="SUPFAM" id="SSF81901">
    <property type="entry name" value="HCP-like"/>
    <property type="match status" value="1"/>
</dbReference>
<accession>A0A383ELU4</accession>
<dbReference type="InterPro" id="IPR011990">
    <property type="entry name" value="TPR-like_helical_dom_sf"/>
</dbReference>
<gene>
    <name evidence="1" type="ORF">METZ01_LOCUS510746</name>
</gene>
<evidence type="ECO:0000313" key="1">
    <source>
        <dbReference type="EMBL" id="SVE57892.1"/>
    </source>
</evidence>
<sequence length="148" mass="16435">MDRGPDSRLILASTRLGRMHMTNPDTAYSKIRSAAEQGDAAAQSDLSVMLSKGYGAPRNYKLAFSWCKLSAVQGNARAQCNLGVKYYEGKGVEKDYVRAHMWLNISARNGVEGALRLQQVVAKMMSHTQIEKAQDWAGECIKKNYKGF</sequence>
<protein>
    <recommendedName>
        <fullName evidence="2">Sel1 repeat family protein</fullName>
    </recommendedName>
</protein>
<proteinExistence type="predicted"/>
<dbReference type="Pfam" id="PF08238">
    <property type="entry name" value="Sel1"/>
    <property type="match status" value="2"/>
</dbReference>
<dbReference type="PANTHER" id="PTHR11102">
    <property type="entry name" value="SEL-1-LIKE PROTEIN"/>
    <property type="match status" value="1"/>
</dbReference>
<dbReference type="InterPro" id="IPR050767">
    <property type="entry name" value="Sel1_AlgK"/>
</dbReference>
<dbReference type="AlphaFoldDB" id="A0A383ELU4"/>
<dbReference type="EMBL" id="UINC01227132">
    <property type="protein sequence ID" value="SVE57892.1"/>
    <property type="molecule type" value="Genomic_DNA"/>
</dbReference>
<evidence type="ECO:0008006" key="2">
    <source>
        <dbReference type="Google" id="ProtNLM"/>
    </source>
</evidence>
<dbReference type="Gene3D" id="1.25.40.10">
    <property type="entry name" value="Tetratricopeptide repeat domain"/>
    <property type="match status" value="1"/>
</dbReference>
<dbReference type="PANTHER" id="PTHR11102:SF160">
    <property type="entry name" value="ERAD-ASSOCIATED E3 UBIQUITIN-PROTEIN LIGASE COMPONENT HRD3"/>
    <property type="match status" value="1"/>
</dbReference>
<dbReference type="InterPro" id="IPR006597">
    <property type="entry name" value="Sel1-like"/>
</dbReference>
<organism evidence="1">
    <name type="scientific">marine metagenome</name>
    <dbReference type="NCBI Taxonomy" id="408172"/>
    <lineage>
        <taxon>unclassified sequences</taxon>
        <taxon>metagenomes</taxon>
        <taxon>ecological metagenomes</taxon>
    </lineage>
</organism>
<dbReference type="SMART" id="SM00671">
    <property type="entry name" value="SEL1"/>
    <property type="match status" value="3"/>
</dbReference>
<name>A0A383ELU4_9ZZZZ</name>
<reference evidence="1" key="1">
    <citation type="submission" date="2018-05" db="EMBL/GenBank/DDBJ databases">
        <authorList>
            <person name="Lanie J.A."/>
            <person name="Ng W.-L."/>
            <person name="Kazmierczak K.M."/>
            <person name="Andrzejewski T.M."/>
            <person name="Davidsen T.M."/>
            <person name="Wayne K.J."/>
            <person name="Tettelin H."/>
            <person name="Glass J.I."/>
            <person name="Rusch D."/>
            <person name="Podicherti R."/>
            <person name="Tsui H.-C.T."/>
            <person name="Winkler M.E."/>
        </authorList>
    </citation>
    <scope>NUCLEOTIDE SEQUENCE</scope>
</reference>